<dbReference type="InterPro" id="IPR037682">
    <property type="entry name" value="TonB_C"/>
</dbReference>
<feature type="signal peptide" evidence="10">
    <location>
        <begin position="1"/>
        <end position="19"/>
    </location>
</feature>
<dbReference type="OrthoDB" id="9812355at2"/>
<evidence type="ECO:0000256" key="6">
    <source>
        <dbReference type="ARBA" id="ARBA00022692"/>
    </source>
</evidence>
<comment type="similarity">
    <text evidence="2">Belongs to the TonB family.</text>
</comment>
<keyword evidence="9" id="KW-0472">Membrane</keyword>
<name>A0A316DGW8_9BACT</name>
<keyword evidence="6" id="KW-0812">Transmembrane</keyword>
<dbReference type="GO" id="GO:0031992">
    <property type="term" value="F:energy transducer activity"/>
    <property type="evidence" value="ECO:0007669"/>
    <property type="project" value="InterPro"/>
</dbReference>
<dbReference type="GO" id="GO:0030288">
    <property type="term" value="C:outer membrane-bounded periplasmic space"/>
    <property type="evidence" value="ECO:0007669"/>
    <property type="project" value="InterPro"/>
</dbReference>
<reference evidence="12 13" key="1">
    <citation type="submission" date="2018-05" db="EMBL/GenBank/DDBJ databases">
        <title>Genomic Encyclopedia of Archaeal and Bacterial Type Strains, Phase II (KMG-II): from individual species to whole genera.</title>
        <authorList>
            <person name="Goeker M."/>
        </authorList>
    </citation>
    <scope>NUCLEOTIDE SEQUENCE [LARGE SCALE GENOMIC DNA]</scope>
    <source>
        <strain evidence="12 13">DSM 22214</strain>
    </source>
</reference>
<evidence type="ECO:0000256" key="9">
    <source>
        <dbReference type="ARBA" id="ARBA00023136"/>
    </source>
</evidence>
<evidence type="ECO:0000256" key="1">
    <source>
        <dbReference type="ARBA" id="ARBA00004383"/>
    </source>
</evidence>
<evidence type="ECO:0000259" key="11">
    <source>
        <dbReference type="PROSITE" id="PS52015"/>
    </source>
</evidence>
<feature type="chain" id="PRO_5016277985" evidence="10">
    <location>
        <begin position="20"/>
        <end position="483"/>
    </location>
</feature>
<organism evidence="12 13">
    <name type="scientific">Arcicella aurantiaca</name>
    <dbReference type="NCBI Taxonomy" id="591202"/>
    <lineage>
        <taxon>Bacteria</taxon>
        <taxon>Pseudomonadati</taxon>
        <taxon>Bacteroidota</taxon>
        <taxon>Cytophagia</taxon>
        <taxon>Cytophagales</taxon>
        <taxon>Flectobacillaceae</taxon>
        <taxon>Arcicella</taxon>
    </lineage>
</organism>
<dbReference type="InterPro" id="IPR006260">
    <property type="entry name" value="TonB/TolA_C"/>
</dbReference>
<protein>
    <submittedName>
        <fullName evidence="12">TonB family protein</fullName>
    </submittedName>
</protein>
<proteinExistence type="inferred from homology"/>
<sequence>MKKLPLLLFLLFSICSSFAQDFTKDPNLILRFIESTVQIPFMAEVQGVKGIVPIRITTDDTGLPIKYEVVKSLREDCDKEALRVIKLLNPKLLKANLNGEKEITLEVPFRSFNKFNYAKGAINQYYDSNKKKTSKQEDYRYVSKYLVDTLTGIIRSNIVFLDLKGQNPEQEMKLGLLQIDSSEYHSREIFEDENTSYKQYIFRTKQVENFPIIEDKRYSNGRIVNGANIIINPQSPYKMVGHCSYFPNGRIQKEWIVAKVENKPLTINFNWFANGQIKSIEIKEYLKSDNSEKITGSIEKIVSLWDSLGTQIVKDGNGDAVFYEGYGNNIEVVSGKIINGTKEGEWVAKNKAGKIVYIENIEHNKLINGVSYINNKEIPYTRIEESAEYIGGMGKFASHLMSNLKYPSLAQKAHVSGKVYVQFTVDTNGNVNDCKVLQSVNFGCDEEAIRVLQASSGNWKAGTKRGKPYESRLTIPIIFQLTN</sequence>
<keyword evidence="4" id="KW-1003">Cell membrane</keyword>
<dbReference type="GO" id="GO:0015891">
    <property type="term" value="P:siderophore transport"/>
    <property type="evidence" value="ECO:0007669"/>
    <property type="project" value="InterPro"/>
</dbReference>
<dbReference type="PANTHER" id="PTHR33446">
    <property type="entry name" value="PROTEIN TONB-RELATED"/>
    <property type="match status" value="1"/>
</dbReference>
<evidence type="ECO:0000256" key="10">
    <source>
        <dbReference type="SAM" id="SignalP"/>
    </source>
</evidence>
<dbReference type="GO" id="GO:0098797">
    <property type="term" value="C:plasma membrane protein complex"/>
    <property type="evidence" value="ECO:0007669"/>
    <property type="project" value="TreeGrafter"/>
</dbReference>
<accession>A0A316DGW8</accession>
<dbReference type="GO" id="GO:0015031">
    <property type="term" value="P:protein transport"/>
    <property type="evidence" value="ECO:0007669"/>
    <property type="project" value="UniProtKB-KW"/>
</dbReference>
<keyword evidence="3" id="KW-0813">Transport</keyword>
<comment type="subcellular location">
    <subcellularLocation>
        <location evidence="1">Cell inner membrane</location>
        <topology evidence="1">Single-pass membrane protein</topology>
        <orientation evidence="1">Periplasmic side</orientation>
    </subcellularLocation>
</comment>
<dbReference type="NCBIfam" id="TIGR01352">
    <property type="entry name" value="tonB_Cterm"/>
    <property type="match status" value="1"/>
</dbReference>
<keyword evidence="13" id="KW-1185">Reference proteome</keyword>
<dbReference type="InterPro" id="IPR003538">
    <property type="entry name" value="TonB"/>
</dbReference>
<keyword evidence="7" id="KW-0653">Protein transport</keyword>
<keyword evidence="5" id="KW-0997">Cell inner membrane</keyword>
<dbReference type="GO" id="GO:0055085">
    <property type="term" value="P:transmembrane transport"/>
    <property type="evidence" value="ECO:0007669"/>
    <property type="project" value="InterPro"/>
</dbReference>
<keyword evidence="8" id="KW-1133">Transmembrane helix</keyword>
<evidence type="ECO:0000256" key="5">
    <source>
        <dbReference type="ARBA" id="ARBA00022519"/>
    </source>
</evidence>
<feature type="domain" description="TonB C-terminal" evidence="11">
    <location>
        <begin position="391"/>
        <end position="483"/>
    </location>
</feature>
<dbReference type="EMBL" id="QGGO01000041">
    <property type="protein sequence ID" value="PWK16906.1"/>
    <property type="molecule type" value="Genomic_DNA"/>
</dbReference>
<gene>
    <name evidence="12" type="ORF">LV89_04658</name>
</gene>
<comment type="caution">
    <text evidence="12">The sequence shown here is derived from an EMBL/GenBank/DDBJ whole genome shotgun (WGS) entry which is preliminary data.</text>
</comment>
<dbReference type="PROSITE" id="PS52015">
    <property type="entry name" value="TONB_CTD"/>
    <property type="match status" value="1"/>
</dbReference>
<evidence type="ECO:0000256" key="3">
    <source>
        <dbReference type="ARBA" id="ARBA00022448"/>
    </source>
</evidence>
<evidence type="ECO:0000256" key="2">
    <source>
        <dbReference type="ARBA" id="ARBA00006555"/>
    </source>
</evidence>
<dbReference type="RefSeq" id="WP_109745302.1">
    <property type="nucleotide sequence ID" value="NZ_QGGO01000041.1"/>
</dbReference>
<dbReference type="PRINTS" id="PR01374">
    <property type="entry name" value="TONBPROTEIN"/>
</dbReference>
<dbReference type="Gene3D" id="3.30.1150.10">
    <property type="match status" value="2"/>
</dbReference>
<evidence type="ECO:0000313" key="12">
    <source>
        <dbReference type="EMBL" id="PWK16906.1"/>
    </source>
</evidence>
<evidence type="ECO:0000256" key="4">
    <source>
        <dbReference type="ARBA" id="ARBA00022475"/>
    </source>
</evidence>
<evidence type="ECO:0000256" key="8">
    <source>
        <dbReference type="ARBA" id="ARBA00022989"/>
    </source>
</evidence>
<dbReference type="SUPFAM" id="SSF74653">
    <property type="entry name" value="TolA/TonB C-terminal domain"/>
    <property type="match status" value="2"/>
</dbReference>
<dbReference type="AlphaFoldDB" id="A0A316DGW8"/>
<keyword evidence="10" id="KW-0732">Signal</keyword>
<dbReference type="Pfam" id="PF03544">
    <property type="entry name" value="TonB_C"/>
    <property type="match status" value="1"/>
</dbReference>
<evidence type="ECO:0000256" key="7">
    <source>
        <dbReference type="ARBA" id="ARBA00022927"/>
    </source>
</evidence>
<dbReference type="Proteomes" id="UP000245489">
    <property type="component" value="Unassembled WGS sequence"/>
</dbReference>
<dbReference type="InterPro" id="IPR051045">
    <property type="entry name" value="TonB-dependent_transducer"/>
</dbReference>
<dbReference type="PANTHER" id="PTHR33446:SF2">
    <property type="entry name" value="PROTEIN TONB"/>
    <property type="match status" value="1"/>
</dbReference>
<evidence type="ECO:0000313" key="13">
    <source>
        <dbReference type="Proteomes" id="UP000245489"/>
    </source>
</evidence>